<keyword evidence="2" id="KW-0813">Transport</keyword>
<keyword evidence="4 6" id="KW-1133">Transmembrane helix</keyword>
<evidence type="ECO:0000256" key="1">
    <source>
        <dbReference type="ARBA" id="ARBA00004141"/>
    </source>
</evidence>
<dbReference type="PANTHER" id="PTHR42948">
    <property type="entry name" value="TRANSPORTER"/>
    <property type="match status" value="1"/>
</dbReference>
<dbReference type="InterPro" id="IPR000175">
    <property type="entry name" value="Na/ntran_symport"/>
</dbReference>
<evidence type="ECO:0000256" key="2">
    <source>
        <dbReference type="ARBA" id="ARBA00022448"/>
    </source>
</evidence>
<sequence length="236" mass="25253">VLAALGQAFFSVGVGVGFMMTYGAYLPREVSVPHAAFVIGAVDTVIALLAGLVIFPIVFASNLSPAEGPGLVFITMPIAFGGMGLGHVIGVLFFLLLSLAAYTTTLGMLEPIVSYLEERWQTSRRTLAVVAGGSIWIVGFLPALSDNVLADIRPLSFIGTMSEMSFFGVFDFVTASVLLPINALLIALFSGWVVAGNAFRRELAMKHDVFFTVWQVLMRYIAPVAVLVILISGFIQ</sequence>
<proteinExistence type="predicted"/>
<evidence type="ECO:0000256" key="3">
    <source>
        <dbReference type="ARBA" id="ARBA00022692"/>
    </source>
</evidence>
<dbReference type="GO" id="GO:0016020">
    <property type="term" value="C:membrane"/>
    <property type="evidence" value="ECO:0007669"/>
    <property type="project" value="UniProtKB-SubCell"/>
</dbReference>
<evidence type="ECO:0000256" key="5">
    <source>
        <dbReference type="ARBA" id="ARBA00023136"/>
    </source>
</evidence>
<comment type="subcellular location">
    <subcellularLocation>
        <location evidence="1">Membrane</location>
        <topology evidence="1">Multi-pass membrane protein</topology>
    </subcellularLocation>
</comment>
<evidence type="ECO:0000256" key="4">
    <source>
        <dbReference type="ARBA" id="ARBA00022989"/>
    </source>
</evidence>
<feature type="transmembrane region" description="Helical" evidence="6">
    <location>
        <begin position="71"/>
        <end position="104"/>
    </location>
</feature>
<dbReference type="EMBL" id="UINC01043018">
    <property type="protein sequence ID" value="SVB46434.1"/>
    <property type="molecule type" value="Genomic_DNA"/>
</dbReference>
<dbReference type="PROSITE" id="PS50267">
    <property type="entry name" value="NA_NEUROTRAN_SYMP_3"/>
    <property type="match status" value="1"/>
</dbReference>
<evidence type="ECO:0000256" key="6">
    <source>
        <dbReference type="SAM" id="Phobius"/>
    </source>
</evidence>
<dbReference type="PANTHER" id="PTHR42948:SF1">
    <property type="entry name" value="TRANSPORTER"/>
    <property type="match status" value="1"/>
</dbReference>
<dbReference type="AlphaFoldDB" id="A0A382E8M6"/>
<keyword evidence="5 6" id="KW-0472">Membrane</keyword>
<evidence type="ECO:0008006" key="8">
    <source>
        <dbReference type="Google" id="ProtNLM"/>
    </source>
</evidence>
<accession>A0A382E8M6</accession>
<dbReference type="Pfam" id="PF00209">
    <property type="entry name" value="SNF"/>
    <property type="match status" value="1"/>
</dbReference>
<feature type="transmembrane region" description="Helical" evidence="6">
    <location>
        <begin position="37"/>
        <end position="59"/>
    </location>
</feature>
<dbReference type="SUPFAM" id="SSF161070">
    <property type="entry name" value="SNF-like"/>
    <property type="match status" value="1"/>
</dbReference>
<keyword evidence="3 6" id="KW-0812">Transmembrane</keyword>
<feature type="transmembrane region" description="Helical" evidence="6">
    <location>
        <begin position="216"/>
        <end position="235"/>
    </location>
</feature>
<feature type="non-terminal residue" evidence="7">
    <location>
        <position position="1"/>
    </location>
</feature>
<reference evidence="7" key="1">
    <citation type="submission" date="2018-05" db="EMBL/GenBank/DDBJ databases">
        <authorList>
            <person name="Lanie J.A."/>
            <person name="Ng W.-L."/>
            <person name="Kazmierczak K.M."/>
            <person name="Andrzejewski T.M."/>
            <person name="Davidsen T.M."/>
            <person name="Wayne K.J."/>
            <person name="Tettelin H."/>
            <person name="Glass J.I."/>
            <person name="Rusch D."/>
            <person name="Podicherti R."/>
            <person name="Tsui H.-C.T."/>
            <person name="Winkler M.E."/>
        </authorList>
    </citation>
    <scope>NUCLEOTIDE SEQUENCE</scope>
</reference>
<feature type="transmembrane region" description="Helical" evidence="6">
    <location>
        <begin position="6"/>
        <end position="25"/>
    </location>
</feature>
<gene>
    <name evidence="7" type="ORF">METZ01_LOCUS199288</name>
</gene>
<dbReference type="InterPro" id="IPR037272">
    <property type="entry name" value="SNS_sf"/>
</dbReference>
<name>A0A382E8M6_9ZZZZ</name>
<protein>
    <recommendedName>
        <fullName evidence="8">Sodium-dependent transporter</fullName>
    </recommendedName>
</protein>
<evidence type="ECO:0000313" key="7">
    <source>
        <dbReference type="EMBL" id="SVB46434.1"/>
    </source>
</evidence>
<dbReference type="NCBIfam" id="NF037979">
    <property type="entry name" value="Na_transp"/>
    <property type="match status" value="1"/>
</dbReference>
<organism evidence="7">
    <name type="scientific">marine metagenome</name>
    <dbReference type="NCBI Taxonomy" id="408172"/>
    <lineage>
        <taxon>unclassified sequences</taxon>
        <taxon>metagenomes</taxon>
        <taxon>ecological metagenomes</taxon>
    </lineage>
</organism>
<feature type="transmembrane region" description="Helical" evidence="6">
    <location>
        <begin position="164"/>
        <end position="195"/>
    </location>
</feature>
<feature type="transmembrane region" description="Helical" evidence="6">
    <location>
        <begin position="125"/>
        <end position="144"/>
    </location>
</feature>